<keyword evidence="3" id="KW-1185">Reference proteome</keyword>
<feature type="region of interest" description="Disordered" evidence="1">
    <location>
        <begin position="1"/>
        <end position="34"/>
    </location>
</feature>
<evidence type="ECO:0000313" key="3">
    <source>
        <dbReference type="Proteomes" id="UP000250235"/>
    </source>
</evidence>
<accession>A0A2Z7BBK5</accession>
<evidence type="ECO:0000256" key="1">
    <source>
        <dbReference type="SAM" id="MobiDB-lite"/>
    </source>
</evidence>
<dbReference type="Proteomes" id="UP000250235">
    <property type="component" value="Unassembled WGS sequence"/>
</dbReference>
<reference evidence="2 3" key="1">
    <citation type="journal article" date="2015" name="Proc. Natl. Acad. Sci. U.S.A.">
        <title>The resurrection genome of Boea hygrometrica: A blueprint for survival of dehydration.</title>
        <authorList>
            <person name="Xiao L."/>
            <person name="Yang G."/>
            <person name="Zhang L."/>
            <person name="Yang X."/>
            <person name="Zhao S."/>
            <person name="Ji Z."/>
            <person name="Zhou Q."/>
            <person name="Hu M."/>
            <person name="Wang Y."/>
            <person name="Chen M."/>
            <person name="Xu Y."/>
            <person name="Jin H."/>
            <person name="Xiao X."/>
            <person name="Hu G."/>
            <person name="Bao F."/>
            <person name="Hu Y."/>
            <person name="Wan P."/>
            <person name="Li L."/>
            <person name="Deng X."/>
            <person name="Kuang T."/>
            <person name="Xiang C."/>
            <person name="Zhu J.K."/>
            <person name="Oliver M.J."/>
            <person name="He Y."/>
        </authorList>
    </citation>
    <scope>NUCLEOTIDE SEQUENCE [LARGE SCALE GENOMIC DNA]</scope>
    <source>
        <strain evidence="3">cv. XS01</strain>
    </source>
</reference>
<dbReference type="EMBL" id="KV007060">
    <property type="protein sequence ID" value="KZV31894.1"/>
    <property type="molecule type" value="Genomic_DNA"/>
</dbReference>
<name>A0A2Z7BBK5_9LAMI</name>
<evidence type="ECO:0000313" key="2">
    <source>
        <dbReference type="EMBL" id="KZV31894.1"/>
    </source>
</evidence>
<feature type="compositionally biased region" description="Pro residues" evidence="1">
    <location>
        <begin position="22"/>
        <end position="31"/>
    </location>
</feature>
<feature type="compositionally biased region" description="Low complexity" evidence="1">
    <location>
        <begin position="7"/>
        <end position="21"/>
    </location>
</feature>
<gene>
    <name evidence="2" type="ORF">F511_41284</name>
</gene>
<proteinExistence type="predicted"/>
<sequence>MKSRTIAAAPSPQPHAAAALCAPPPPPPPPRAAGKLFPANLDEENPSAPISSGLLVQADEGIPSPVVDLIDDIYRHLP</sequence>
<organism evidence="2 3">
    <name type="scientific">Dorcoceras hygrometricum</name>
    <dbReference type="NCBI Taxonomy" id="472368"/>
    <lineage>
        <taxon>Eukaryota</taxon>
        <taxon>Viridiplantae</taxon>
        <taxon>Streptophyta</taxon>
        <taxon>Embryophyta</taxon>
        <taxon>Tracheophyta</taxon>
        <taxon>Spermatophyta</taxon>
        <taxon>Magnoliopsida</taxon>
        <taxon>eudicotyledons</taxon>
        <taxon>Gunneridae</taxon>
        <taxon>Pentapetalae</taxon>
        <taxon>asterids</taxon>
        <taxon>lamiids</taxon>
        <taxon>Lamiales</taxon>
        <taxon>Gesneriaceae</taxon>
        <taxon>Didymocarpoideae</taxon>
        <taxon>Trichosporeae</taxon>
        <taxon>Loxocarpinae</taxon>
        <taxon>Dorcoceras</taxon>
    </lineage>
</organism>
<dbReference type="AlphaFoldDB" id="A0A2Z7BBK5"/>
<protein>
    <submittedName>
        <fullName evidence="2">Uncharacterized protein</fullName>
    </submittedName>
</protein>